<comment type="similarity">
    <text evidence="1 3">Belongs to the short-chain dehydrogenases/reductases (SDR) family.</text>
</comment>
<keyword evidence="2" id="KW-0560">Oxidoreductase</keyword>
<dbReference type="InterPro" id="IPR020904">
    <property type="entry name" value="Sc_DH/Rdtase_CS"/>
</dbReference>
<dbReference type="PRINTS" id="PR00081">
    <property type="entry name" value="GDHRDH"/>
</dbReference>
<dbReference type="RefSeq" id="WP_085932144.1">
    <property type="nucleotide sequence ID" value="NZ_FUWJ01000001.1"/>
</dbReference>
<dbReference type="GO" id="GO:0016491">
    <property type="term" value="F:oxidoreductase activity"/>
    <property type="evidence" value="ECO:0007669"/>
    <property type="project" value="UniProtKB-KW"/>
</dbReference>
<dbReference type="NCBIfam" id="NF006117">
    <property type="entry name" value="PRK08264.1-3"/>
    <property type="match status" value="1"/>
</dbReference>
<gene>
    <name evidence="4" type="ORF">SAMN02745126_00401</name>
</gene>
<dbReference type="NCBIfam" id="NF006119">
    <property type="entry name" value="PRK08264.1-5"/>
    <property type="match status" value="1"/>
</dbReference>
<organism evidence="4 5">
    <name type="scientific">Enhydrobacter aerosaccus</name>
    <dbReference type="NCBI Taxonomy" id="225324"/>
    <lineage>
        <taxon>Bacteria</taxon>
        <taxon>Pseudomonadati</taxon>
        <taxon>Pseudomonadota</taxon>
        <taxon>Alphaproteobacteria</taxon>
        <taxon>Hyphomicrobiales</taxon>
        <taxon>Enhydrobacter</taxon>
    </lineage>
</organism>
<dbReference type="PROSITE" id="PS00061">
    <property type="entry name" value="ADH_SHORT"/>
    <property type="match status" value="1"/>
</dbReference>
<dbReference type="Gene3D" id="3.40.50.720">
    <property type="entry name" value="NAD(P)-binding Rossmann-like Domain"/>
    <property type="match status" value="1"/>
</dbReference>
<dbReference type="AlphaFoldDB" id="A0A1T4JS56"/>
<dbReference type="Pfam" id="PF00106">
    <property type="entry name" value="adh_short"/>
    <property type="match status" value="1"/>
</dbReference>
<dbReference type="Proteomes" id="UP000190092">
    <property type="component" value="Unassembled WGS sequence"/>
</dbReference>
<evidence type="ECO:0000256" key="1">
    <source>
        <dbReference type="ARBA" id="ARBA00006484"/>
    </source>
</evidence>
<accession>A0A1T4JS56</accession>
<dbReference type="SUPFAM" id="SSF51735">
    <property type="entry name" value="NAD(P)-binding Rossmann-fold domains"/>
    <property type="match status" value="1"/>
</dbReference>
<evidence type="ECO:0000313" key="4">
    <source>
        <dbReference type="EMBL" id="SJZ32944.1"/>
    </source>
</evidence>
<evidence type="ECO:0000256" key="2">
    <source>
        <dbReference type="ARBA" id="ARBA00023002"/>
    </source>
</evidence>
<dbReference type="EMBL" id="FUWJ01000001">
    <property type="protein sequence ID" value="SJZ32944.1"/>
    <property type="molecule type" value="Genomic_DNA"/>
</dbReference>
<dbReference type="OrthoDB" id="8477999at2"/>
<dbReference type="InterPro" id="IPR002347">
    <property type="entry name" value="SDR_fam"/>
</dbReference>
<sequence>MEIKNSIALVTGANRGLGLAFTQALLAAGAAKVYAAARDPGSIVQSGVVPVRLDVTQGDQVEAVARDLGDVTLLINNAGISRGTSFLAADGVEGLRAELETNFFGPLLLSRAFAPVLSKNGGGAIVNVLSVLSWISAPAFETYCASKAAAWSLSNGLRNSLQEHGTQVLSLHVGLMETDMARHLDAPKSKPQDVVAQVLAALEAGKSEVLADEASRLVKQGLAADPGVYLQPLTA</sequence>
<evidence type="ECO:0000313" key="5">
    <source>
        <dbReference type="Proteomes" id="UP000190092"/>
    </source>
</evidence>
<name>A0A1T4JS56_9HYPH</name>
<dbReference type="InterPro" id="IPR036291">
    <property type="entry name" value="NAD(P)-bd_dom_sf"/>
</dbReference>
<proteinExistence type="inferred from homology"/>
<dbReference type="PANTHER" id="PTHR44196:SF1">
    <property type="entry name" value="DEHYDROGENASE_REDUCTASE SDR FAMILY MEMBER 7B"/>
    <property type="match status" value="1"/>
</dbReference>
<evidence type="ECO:0000256" key="3">
    <source>
        <dbReference type="RuleBase" id="RU000363"/>
    </source>
</evidence>
<dbReference type="PANTHER" id="PTHR44196">
    <property type="entry name" value="DEHYDROGENASE/REDUCTASE SDR FAMILY MEMBER 7B"/>
    <property type="match status" value="1"/>
</dbReference>
<keyword evidence="5" id="KW-1185">Reference proteome</keyword>
<dbReference type="PRINTS" id="PR00080">
    <property type="entry name" value="SDRFAMILY"/>
</dbReference>
<dbReference type="GO" id="GO:0016020">
    <property type="term" value="C:membrane"/>
    <property type="evidence" value="ECO:0007669"/>
    <property type="project" value="TreeGrafter"/>
</dbReference>
<dbReference type="STRING" id="225324.SAMN02745126_00401"/>
<protein>
    <submittedName>
        <fullName evidence="4">Short-chain dehydrogenase</fullName>
    </submittedName>
</protein>
<reference evidence="5" key="1">
    <citation type="submission" date="2017-02" db="EMBL/GenBank/DDBJ databases">
        <authorList>
            <person name="Varghese N."/>
            <person name="Submissions S."/>
        </authorList>
    </citation>
    <scope>NUCLEOTIDE SEQUENCE [LARGE SCALE GENOMIC DNA]</scope>
    <source>
        <strain evidence="5">ATCC 27094</strain>
    </source>
</reference>